<proteinExistence type="predicted"/>
<dbReference type="AlphaFoldDB" id="A0A9E6XZY4"/>
<dbReference type="EMBL" id="CP087164">
    <property type="protein sequence ID" value="UGS37622.1"/>
    <property type="molecule type" value="Genomic_DNA"/>
</dbReference>
<reference evidence="2" key="1">
    <citation type="journal article" date="2022" name="Int. J. Syst. Evol. Microbiol.">
        <title>Pseudomonas aegrilactucae sp. nov. and Pseudomonas morbosilactucae sp. nov., pathogens causing bacterial rot of lettuce in Japan.</title>
        <authorList>
            <person name="Sawada H."/>
            <person name="Fujikawa T."/>
            <person name="Satou M."/>
        </authorList>
    </citation>
    <scope>NUCLEOTIDE SEQUENCE</scope>
    <source>
        <strain evidence="2">0166_1</strain>
    </source>
</reference>
<evidence type="ECO:0000256" key="1">
    <source>
        <dbReference type="SAM" id="SignalP"/>
    </source>
</evidence>
<keyword evidence="3" id="KW-1185">Reference proteome</keyword>
<feature type="chain" id="PRO_5039482980" description="DUF3617 family protein" evidence="1">
    <location>
        <begin position="36"/>
        <end position="153"/>
    </location>
</feature>
<name>A0A9E6XZY4_9ACTN</name>
<evidence type="ECO:0000313" key="3">
    <source>
        <dbReference type="Proteomes" id="UP001162834"/>
    </source>
</evidence>
<dbReference type="Proteomes" id="UP001162834">
    <property type="component" value="Chromosome"/>
</dbReference>
<evidence type="ECO:0008006" key="4">
    <source>
        <dbReference type="Google" id="ProtNLM"/>
    </source>
</evidence>
<feature type="signal peptide" evidence="1">
    <location>
        <begin position="1"/>
        <end position="35"/>
    </location>
</feature>
<evidence type="ECO:0000313" key="2">
    <source>
        <dbReference type="EMBL" id="UGS37622.1"/>
    </source>
</evidence>
<keyword evidence="1" id="KW-0732">Signal</keyword>
<gene>
    <name evidence="2" type="ORF">DSM104329_04042</name>
</gene>
<accession>A0A9E6XZY4</accession>
<sequence length="153" mass="15889">MRPRATGSVAHMRKGILAAAAGCLLAALVPAGADARWFGSTLRAPANAPYGCESALTLGPMGGVQVAPTNQTSCTYRHGGYLGSDRLGSIVPDNGRIRRIRVVSGPNPAPLRLTILTGSARIDTTSGTDIPGTYTCCTARYLGPAFRPRPPVE</sequence>
<organism evidence="2 3">
    <name type="scientific">Capillimicrobium parvum</name>
    <dbReference type="NCBI Taxonomy" id="2884022"/>
    <lineage>
        <taxon>Bacteria</taxon>
        <taxon>Bacillati</taxon>
        <taxon>Actinomycetota</taxon>
        <taxon>Thermoleophilia</taxon>
        <taxon>Solirubrobacterales</taxon>
        <taxon>Capillimicrobiaceae</taxon>
        <taxon>Capillimicrobium</taxon>
    </lineage>
</organism>
<protein>
    <recommendedName>
        <fullName evidence="4">DUF3617 family protein</fullName>
    </recommendedName>
</protein>
<dbReference type="KEGG" id="sbae:DSM104329_04042"/>